<feature type="region of interest" description="Disordered" evidence="1">
    <location>
        <begin position="49"/>
        <end position="121"/>
    </location>
</feature>
<feature type="compositionally biased region" description="Polar residues" evidence="1">
    <location>
        <begin position="108"/>
        <end position="120"/>
    </location>
</feature>
<accession>A0A8H7ZS32</accession>
<keyword evidence="3" id="KW-1185">Reference proteome</keyword>
<organism evidence="2 3">
    <name type="scientific">Olpidium bornovanus</name>
    <dbReference type="NCBI Taxonomy" id="278681"/>
    <lineage>
        <taxon>Eukaryota</taxon>
        <taxon>Fungi</taxon>
        <taxon>Fungi incertae sedis</taxon>
        <taxon>Olpidiomycota</taxon>
        <taxon>Olpidiomycotina</taxon>
        <taxon>Olpidiomycetes</taxon>
        <taxon>Olpidiales</taxon>
        <taxon>Olpidiaceae</taxon>
        <taxon>Olpidium</taxon>
    </lineage>
</organism>
<dbReference type="Proteomes" id="UP000673691">
    <property type="component" value="Unassembled WGS sequence"/>
</dbReference>
<evidence type="ECO:0000313" key="2">
    <source>
        <dbReference type="EMBL" id="KAG5458369.1"/>
    </source>
</evidence>
<feature type="region of interest" description="Disordered" evidence="1">
    <location>
        <begin position="197"/>
        <end position="239"/>
    </location>
</feature>
<proteinExistence type="predicted"/>
<comment type="caution">
    <text evidence="2">The sequence shown here is derived from an EMBL/GenBank/DDBJ whole genome shotgun (WGS) entry which is preliminary data.</text>
</comment>
<dbReference type="AlphaFoldDB" id="A0A8H7ZS32"/>
<reference evidence="2 3" key="1">
    <citation type="journal article" name="Sci. Rep.">
        <title>Genome-scale phylogenetic analyses confirm Olpidium as the closest living zoosporic fungus to the non-flagellated, terrestrial fungi.</title>
        <authorList>
            <person name="Chang Y."/>
            <person name="Rochon D."/>
            <person name="Sekimoto S."/>
            <person name="Wang Y."/>
            <person name="Chovatia M."/>
            <person name="Sandor L."/>
            <person name="Salamov A."/>
            <person name="Grigoriev I.V."/>
            <person name="Stajich J.E."/>
            <person name="Spatafora J.W."/>
        </authorList>
    </citation>
    <scope>NUCLEOTIDE SEQUENCE [LARGE SCALE GENOMIC DNA]</scope>
    <source>
        <strain evidence="2">S191</strain>
    </source>
</reference>
<feature type="compositionally biased region" description="Basic and acidic residues" evidence="1">
    <location>
        <begin position="76"/>
        <end position="99"/>
    </location>
</feature>
<dbReference type="EMBL" id="JAEFCI010008576">
    <property type="protein sequence ID" value="KAG5458369.1"/>
    <property type="molecule type" value="Genomic_DNA"/>
</dbReference>
<gene>
    <name evidence="2" type="ORF">BJ554DRAFT_1412</name>
</gene>
<name>A0A8H7ZS32_9FUNG</name>
<evidence type="ECO:0000313" key="3">
    <source>
        <dbReference type="Proteomes" id="UP000673691"/>
    </source>
</evidence>
<sequence length="239" mass="25583">MRFPQFACSRPASALRGSVFCGAVAAFAAGHFLVASGHVGKFQQKGLDATATKKPPTDEPNEAKQQAARVGAGAEVIEKDRAGEGDADRRRGDDNDGKTPSECLAFNGSPTDDANGSSPATGLEARARWNTLIGAAHEALAGRMAAARRRAFEIDADAYSFMVFRYCEYLAPGTRRTALQHRRDLIILVNKLRGDPELKGANDSAAEPAAAWNDAKEPYKDAGQANHPADSGRHFWATR</sequence>
<evidence type="ECO:0000256" key="1">
    <source>
        <dbReference type="SAM" id="MobiDB-lite"/>
    </source>
</evidence>
<protein>
    <submittedName>
        <fullName evidence="2">Uncharacterized protein</fullName>
    </submittedName>
</protein>